<dbReference type="EMBL" id="KI925135">
    <property type="protein sequence ID" value="ETW17017.1"/>
    <property type="molecule type" value="Genomic_DNA"/>
</dbReference>
<reference evidence="1 2" key="1">
    <citation type="submission" date="2013-02" db="EMBL/GenBank/DDBJ databases">
        <title>The Genome Annotation of Plasmodium falciparum Vietnam Oak-Knoll (FVO).</title>
        <authorList>
            <consortium name="The Broad Institute Genome Sequencing Platform"/>
            <consortium name="The Broad Institute Genome Sequencing Center for Infectious Disease"/>
            <person name="Neafsey D."/>
            <person name="Hoffman S."/>
            <person name="Volkman S."/>
            <person name="Rosenthal P."/>
            <person name="Walker B."/>
            <person name="Young S.K."/>
            <person name="Zeng Q."/>
            <person name="Gargeya S."/>
            <person name="Fitzgerald M."/>
            <person name="Haas B."/>
            <person name="Abouelleil A."/>
            <person name="Allen A.W."/>
            <person name="Alvarado L."/>
            <person name="Arachchi H.M."/>
            <person name="Berlin A.M."/>
            <person name="Chapman S.B."/>
            <person name="Gainer-Dewar J."/>
            <person name="Goldberg J."/>
            <person name="Griggs A."/>
            <person name="Gujja S."/>
            <person name="Hansen M."/>
            <person name="Howarth C."/>
            <person name="Imamovic A."/>
            <person name="Ireland A."/>
            <person name="Larimer J."/>
            <person name="McCowan C."/>
            <person name="Murphy C."/>
            <person name="Pearson M."/>
            <person name="Poon T.W."/>
            <person name="Priest M."/>
            <person name="Roberts A."/>
            <person name="Saif S."/>
            <person name="Shea T."/>
            <person name="Sisk P."/>
            <person name="Sykes S."/>
            <person name="Wortman J."/>
            <person name="Nusbaum C."/>
            <person name="Birren B."/>
        </authorList>
    </citation>
    <scope>NUCLEOTIDE SEQUENCE [LARGE SCALE GENOMIC DNA]</scope>
    <source>
        <strain evidence="2">Vietnam Oak-Knoll (FVO)</strain>
    </source>
</reference>
<organism evidence="1 2">
    <name type="scientific">Plasmodium falciparum Vietnam Oak-Knoll</name>
    <name type="common">FVO</name>
    <dbReference type="NCBI Taxonomy" id="1036723"/>
    <lineage>
        <taxon>Eukaryota</taxon>
        <taxon>Sar</taxon>
        <taxon>Alveolata</taxon>
        <taxon>Apicomplexa</taxon>
        <taxon>Aconoidasida</taxon>
        <taxon>Haemosporida</taxon>
        <taxon>Plasmodiidae</taxon>
        <taxon>Plasmodium</taxon>
        <taxon>Plasmodium (Laverania)</taxon>
    </lineage>
</organism>
<dbReference type="AlphaFoldDB" id="A0A024V379"/>
<name>A0A024V379_PLAFA</name>
<reference evidence="1 2" key="2">
    <citation type="submission" date="2013-02" db="EMBL/GenBank/DDBJ databases">
        <title>The Genome Sequence of Plasmodium falciparum Vietnam Oak-Knoll (FVO).</title>
        <authorList>
            <consortium name="The Broad Institute Genome Sequencing Platform"/>
            <consortium name="The Broad Institute Genome Sequencing Center for Infectious Disease"/>
            <person name="Neafsey D."/>
            <person name="Cheeseman I."/>
            <person name="Volkman S."/>
            <person name="Adams J."/>
            <person name="Walker B."/>
            <person name="Young S.K."/>
            <person name="Zeng Q."/>
            <person name="Gargeya S."/>
            <person name="Fitzgerald M."/>
            <person name="Haas B."/>
            <person name="Abouelleil A."/>
            <person name="Alvarado L."/>
            <person name="Arachchi H.M."/>
            <person name="Berlin A.M."/>
            <person name="Chapman S.B."/>
            <person name="Dewar J."/>
            <person name="Goldberg J."/>
            <person name="Griggs A."/>
            <person name="Gujja S."/>
            <person name="Hansen M."/>
            <person name="Howarth C."/>
            <person name="Imamovic A."/>
            <person name="Larimer J."/>
            <person name="McCowan C."/>
            <person name="Murphy C."/>
            <person name="Neiman D."/>
            <person name="Pearson M."/>
            <person name="Priest M."/>
            <person name="Roberts A."/>
            <person name="Saif S."/>
            <person name="Shea T."/>
            <person name="Sisk P."/>
            <person name="Sykes S."/>
            <person name="Wortman J."/>
            <person name="Nusbaum C."/>
            <person name="Birren B."/>
        </authorList>
    </citation>
    <scope>NUCLEOTIDE SEQUENCE [LARGE SCALE GENOMIC DNA]</scope>
    <source>
        <strain evidence="2">Vietnam Oak-Knoll (FVO)</strain>
    </source>
</reference>
<sequence length="265" mass="32150">MNENKKGTLVEKENEEKSLTINKNILFKEFNNNYDLKDTFVNIVTDYSLESEKEKSNISLFNVFKKKFKEEKYYSRFLLLFKIPNNIEEKKFINKNLIDIINEKYQIIKGICLFVNVYSIMFLECIDTKSIFFFLKHLTTMKYISHINVLYFSELNKQYINEEFYFYEYKKDDSKGAISNECNCVDEVWELYLNILNLSSFIKNNKDRQNIFEKNEYIKKSFSLLQNFYTENAKRYIWNIHEFLSFFVDDFKLSVDDFSDDFLDF</sequence>
<accession>A0A024V379</accession>
<gene>
    <name evidence="1" type="ORF">PFFVO_04121</name>
</gene>
<dbReference type="OrthoDB" id="376157at2759"/>
<proteinExistence type="predicted"/>
<evidence type="ECO:0000313" key="2">
    <source>
        <dbReference type="Proteomes" id="UP000030690"/>
    </source>
</evidence>
<protein>
    <submittedName>
        <fullName evidence="1">Uncharacterized protein</fullName>
    </submittedName>
</protein>
<dbReference type="Proteomes" id="UP000030690">
    <property type="component" value="Unassembled WGS sequence"/>
</dbReference>
<evidence type="ECO:0000313" key="1">
    <source>
        <dbReference type="EMBL" id="ETW17017.1"/>
    </source>
</evidence>